<evidence type="ECO:0000256" key="1">
    <source>
        <dbReference type="ARBA" id="ARBA00006484"/>
    </source>
</evidence>
<protein>
    <submittedName>
        <fullName evidence="5">Short-chain dehydrogenase</fullName>
    </submittedName>
</protein>
<dbReference type="GO" id="GO:0016491">
    <property type="term" value="F:oxidoreductase activity"/>
    <property type="evidence" value="ECO:0007669"/>
    <property type="project" value="UniProtKB-KW"/>
</dbReference>
<gene>
    <name evidence="5" type="ORF">SAMN05421773_105152</name>
</gene>
<dbReference type="InterPro" id="IPR036291">
    <property type="entry name" value="NAD(P)-bd_dom_sf"/>
</dbReference>
<evidence type="ECO:0000259" key="4">
    <source>
        <dbReference type="SMART" id="SM00822"/>
    </source>
</evidence>
<dbReference type="CDD" id="cd05233">
    <property type="entry name" value="SDR_c"/>
    <property type="match status" value="1"/>
</dbReference>
<feature type="region of interest" description="Disordered" evidence="3">
    <location>
        <begin position="253"/>
        <end position="273"/>
    </location>
</feature>
<evidence type="ECO:0000313" key="5">
    <source>
        <dbReference type="EMBL" id="SFC70653.1"/>
    </source>
</evidence>
<dbReference type="PANTHER" id="PTHR43669:SF3">
    <property type="entry name" value="ALCOHOL DEHYDROGENASE, PUTATIVE (AFU_ORTHOLOGUE AFUA_3G03445)-RELATED"/>
    <property type="match status" value="1"/>
</dbReference>
<evidence type="ECO:0000256" key="2">
    <source>
        <dbReference type="ARBA" id="ARBA00023002"/>
    </source>
</evidence>
<evidence type="ECO:0000256" key="3">
    <source>
        <dbReference type="SAM" id="MobiDB-lite"/>
    </source>
</evidence>
<feature type="compositionally biased region" description="Pro residues" evidence="3">
    <location>
        <begin position="253"/>
        <end position="265"/>
    </location>
</feature>
<dbReference type="Gene3D" id="3.40.50.720">
    <property type="entry name" value="NAD(P)-binding Rossmann-like Domain"/>
    <property type="match status" value="1"/>
</dbReference>
<proteinExistence type="inferred from homology"/>
<dbReference type="AlphaFoldDB" id="A0A1I1LJZ0"/>
<accession>A0A1I1LJZ0</accession>
<organism evidence="5 6">
    <name type="scientific">Streptomyces aidingensis</name>
    <dbReference type="NCBI Taxonomy" id="910347"/>
    <lineage>
        <taxon>Bacteria</taxon>
        <taxon>Bacillati</taxon>
        <taxon>Actinomycetota</taxon>
        <taxon>Actinomycetes</taxon>
        <taxon>Kitasatosporales</taxon>
        <taxon>Streptomycetaceae</taxon>
        <taxon>Streptomyces</taxon>
    </lineage>
</organism>
<keyword evidence="2" id="KW-0560">Oxidoreductase</keyword>
<feature type="domain" description="Ketoreductase" evidence="4">
    <location>
        <begin position="18"/>
        <end position="198"/>
    </location>
</feature>
<dbReference type="RefSeq" id="WP_245834005.1">
    <property type="nucleotide sequence ID" value="NZ_FOLM01000005.1"/>
</dbReference>
<evidence type="ECO:0000313" key="6">
    <source>
        <dbReference type="Proteomes" id="UP000199207"/>
    </source>
</evidence>
<dbReference type="STRING" id="910347.SAMN05421773_105152"/>
<dbReference type="Pfam" id="PF13561">
    <property type="entry name" value="adh_short_C2"/>
    <property type="match status" value="1"/>
</dbReference>
<dbReference type="EMBL" id="FOLM01000005">
    <property type="protein sequence ID" value="SFC70653.1"/>
    <property type="molecule type" value="Genomic_DNA"/>
</dbReference>
<dbReference type="PRINTS" id="PR00081">
    <property type="entry name" value="GDHRDH"/>
</dbReference>
<dbReference type="InterPro" id="IPR057326">
    <property type="entry name" value="KR_dom"/>
</dbReference>
<sequence length="273" mass="28058">MTGPVTGPVGGPVGGQQGAYLVTGATGRLGEATVRLLAERGDRLVLTGRNAERLAELRKSWAATSRVEVLEVDVTEPAGAQHAAAEAARLIGPLTGMVHLIGTFSAGPLMLTDAAEFEDLIRANYLSAVVATQAVLPHLGRGGRLVYFTTPLTGEPLAALSGYAASKAALVTWMRSIAHEVKRRGIHANAVSLTIADTPEMRRERPGIDLDHTVSPELVARAVGFLTSPAADGIYGGIIPVLGKFSYSSALAGPPPGITGPPPGAGGPGREAP</sequence>
<comment type="similarity">
    <text evidence="1">Belongs to the short-chain dehydrogenases/reductases (SDR) family.</text>
</comment>
<dbReference type="Proteomes" id="UP000199207">
    <property type="component" value="Unassembled WGS sequence"/>
</dbReference>
<name>A0A1I1LJZ0_9ACTN</name>
<dbReference type="PANTHER" id="PTHR43669">
    <property type="entry name" value="5-KETO-D-GLUCONATE 5-REDUCTASE"/>
    <property type="match status" value="1"/>
</dbReference>
<dbReference type="SUPFAM" id="SSF51735">
    <property type="entry name" value="NAD(P)-binding Rossmann-fold domains"/>
    <property type="match status" value="1"/>
</dbReference>
<dbReference type="InterPro" id="IPR002347">
    <property type="entry name" value="SDR_fam"/>
</dbReference>
<reference evidence="5 6" key="1">
    <citation type="submission" date="2016-10" db="EMBL/GenBank/DDBJ databases">
        <authorList>
            <person name="de Groot N.N."/>
        </authorList>
    </citation>
    <scope>NUCLEOTIDE SEQUENCE [LARGE SCALE GENOMIC DNA]</scope>
    <source>
        <strain evidence="5 6">CGMCC 4.5739</strain>
    </source>
</reference>
<keyword evidence="6" id="KW-1185">Reference proteome</keyword>
<dbReference type="SMART" id="SM00822">
    <property type="entry name" value="PKS_KR"/>
    <property type="match status" value="1"/>
</dbReference>